<evidence type="ECO:0000256" key="6">
    <source>
        <dbReference type="ARBA" id="ARBA00024915"/>
    </source>
</evidence>
<accession>A0A9P4WA38</accession>
<dbReference type="Gene3D" id="3.40.50.150">
    <property type="entry name" value="Vaccinia Virus protein VP39"/>
    <property type="match status" value="1"/>
</dbReference>
<keyword evidence="10" id="KW-1185">Reference proteome</keyword>
<proteinExistence type="inferred from homology"/>
<sequence length="589" mass="67301">MRYVVSRPQKCLLKVLTYALTDDVLKFYGKSLETHKGCDILDINPGAGLWSQKLHDFLQPRSHVLLESNASFKPFLEPLLDTPNSTYKLIQKNTLELETYADLVKEGVFPEQNRVDPEDTSGQELNTTLLVTGMLAWDPVLPGLSFDSMAKQLYNHFASAVRTNDYFHAYGRVRTLFWVGAEDFRPIIAESMSRYEKNNCLLELTQGMDMIVNAPRGARKQGRGAPSREPQYEVEGIVRAMQRARANGMDLPAHREDKAHKVAAEVEKLSGGSGKSSVTWLNDYLSKRHAEGFTARGLLTEATLEHQNQMLELQKRYPDIDLAAMGNAKEANKSKRVTNYWIGKEDHPARKEVTAWVSHKVADRAVIKLKEHFDSIADLGEEMYNAECRALRMQDGTEEKKELLNQIADMDKKLDKLMATVKVNYKVVPLGIMDDRISLRSPQHPRIQWDRRSFEPLTMDPEEAWPPHGLSLISSTPYPRPPGQTIDHYEWVQDFVYALFTIPSSGLPEALERMQHGLSELLEKCPSVRDPDKGGRLQMKHFRVRMLTNEMIEELVSAYRAWPFKEPGTDHNRYFRWKGSNRSQEVGAR</sequence>
<evidence type="ECO:0000256" key="3">
    <source>
        <dbReference type="ARBA" id="ARBA00022679"/>
    </source>
</evidence>
<dbReference type="Pfam" id="PF00398">
    <property type="entry name" value="RrnaAD"/>
    <property type="match status" value="1"/>
</dbReference>
<evidence type="ECO:0000256" key="8">
    <source>
        <dbReference type="SAM" id="Coils"/>
    </source>
</evidence>
<dbReference type="InterPro" id="IPR023165">
    <property type="entry name" value="rRNA_Ade_diMease-like_C"/>
</dbReference>
<name>A0A9P4WA38_CURKU</name>
<comment type="subcellular location">
    <subcellularLocation>
        <location evidence="1">Mitochondrion</location>
    </subcellularLocation>
</comment>
<dbReference type="GO" id="GO:0032259">
    <property type="term" value="P:methylation"/>
    <property type="evidence" value="ECO:0007669"/>
    <property type="project" value="UniProtKB-KW"/>
</dbReference>
<keyword evidence="8" id="KW-0175">Coiled coil</keyword>
<evidence type="ECO:0000256" key="1">
    <source>
        <dbReference type="ARBA" id="ARBA00004173"/>
    </source>
</evidence>
<keyword evidence="4 7" id="KW-0949">S-adenosyl-L-methionine</keyword>
<keyword evidence="3 7" id="KW-0808">Transferase</keyword>
<protein>
    <recommendedName>
        <fullName evidence="7">rRNA adenine N(6)-methyltransferase</fullName>
        <ecNumber evidence="7">2.1.1.-</ecNumber>
    </recommendedName>
</protein>
<gene>
    <name evidence="9" type="ORF">E8E13_009196</name>
</gene>
<dbReference type="GO" id="GO:0034245">
    <property type="term" value="C:mitochondrial DNA-directed RNA polymerase complex"/>
    <property type="evidence" value="ECO:0007669"/>
    <property type="project" value="TreeGrafter"/>
</dbReference>
<evidence type="ECO:0000313" key="9">
    <source>
        <dbReference type="EMBL" id="KAF3005039.1"/>
    </source>
</evidence>
<evidence type="ECO:0000256" key="2">
    <source>
        <dbReference type="ARBA" id="ARBA00022603"/>
    </source>
</evidence>
<dbReference type="SUPFAM" id="SSF53335">
    <property type="entry name" value="S-adenosyl-L-methionine-dependent methyltransferases"/>
    <property type="match status" value="1"/>
</dbReference>
<dbReference type="InterPro" id="IPR029063">
    <property type="entry name" value="SAM-dependent_MTases_sf"/>
</dbReference>
<dbReference type="GO" id="GO:0003723">
    <property type="term" value="F:RNA binding"/>
    <property type="evidence" value="ECO:0007669"/>
    <property type="project" value="UniProtKB-KW"/>
</dbReference>
<dbReference type="Gene3D" id="1.10.8.100">
    <property type="entry name" value="Ribosomal RNA adenine dimethylase-like, domain 2"/>
    <property type="match status" value="1"/>
</dbReference>
<dbReference type="PANTHER" id="PTHR11727:SF17">
    <property type="entry name" value="DIMETHYLADENOSINE TRANSFERASE 1, MITOCHONDRIAL"/>
    <property type="match status" value="1"/>
</dbReference>
<keyword evidence="5" id="KW-0694">RNA-binding</keyword>
<dbReference type="InterPro" id="IPR001737">
    <property type="entry name" value="KsgA/Erm"/>
</dbReference>
<comment type="similarity">
    <text evidence="7">Belongs to the class I-like SAM-binding methyltransferase superfamily. rRNA adenine N(6)-methyltransferase family.</text>
</comment>
<comment type="function">
    <text evidence="6">Mitochondrial transcription factor that confers selective promoter recognition on the core subunit of the yeast mitochondrial RNA polymerase. Interacts with DNA in a non-specific manner.</text>
</comment>
<dbReference type="EC" id="2.1.1.-" evidence="7"/>
<dbReference type="Proteomes" id="UP000801428">
    <property type="component" value="Unassembled WGS sequence"/>
</dbReference>
<dbReference type="PANTHER" id="PTHR11727">
    <property type="entry name" value="DIMETHYLADENOSINE TRANSFERASE"/>
    <property type="match status" value="1"/>
</dbReference>
<dbReference type="GO" id="GO:0006391">
    <property type="term" value="P:transcription initiation at mitochondrial promoter"/>
    <property type="evidence" value="ECO:0007669"/>
    <property type="project" value="TreeGrafter"/>
</dbReference>
<dbReference type="GO" id="GO:0008168">
    <property type="term" value="F:methyltransferase activity"/>
    <property type="evidence" value="ECO:0007669"/>
    <property type="project" value="UniProtKB-KW"/>
</dbReference>
<dbReference type="AlphaFoldDB" id="A0A9P4WA38"/>
<keyword evidence="7" id="KW-0698">rRNA processing</keyword>
<comment type="caution">
    <text evidence="9">The sequence shown here is derived from an EMBL/GenBank/DDBJ whole genome shotgun (WGS) entry which is preliminary data.</text>
</comment>
<evidence type="ECO:0000256" key="7">
    <source>
        <dbReference type="RuleBase" id="RU362106"/>
    </source>
</evidence>
<dbReference type="OrthoDB" id="16079at2759"/>
<dbReference type="GO" id="GO:0006364">
    <property type="term" value="P:rRNA processing"/>
    <property type="evidence" value="ECO:0007669"/>
    <property type="project" value="UniProtKB-KW"/>
</dbReference>
<evidence type="ECO:0000256" key="4">
    <source>
        <dbReference type="ARBA" id="ARBA00022691"/>
    </source>
</evidence>
<dbReference type="EMBL" id="SWKU01000007">
    <property type="protein sequence ID" value="KAF3005039.1"/>
    <property type="molecule type" value="Genomic_DNA"/>
</dbReference>
<keyword evidence="2 7" id="KW-0489">Methyltransferase</keyword>
<reference evidence="9" key="1">
    <citation type="submission" date="2019-04" db="EMBL/GenBank/DDBJ databases">
        <title>Sequencing of skin fungus with MAO and IRED activity.</title>
        <authorList>
            <person name="Marsaioli A.J."/>
            <person name="Bonatto J.M.C."/>
            <person name="Reis Junior O."/>
        </authorList>
    </citation>
    <scope>NUCLEOTIDE SEQUENCE</scope>
    <source>
        <strain evidence="9">30M1</strain>
    </source>
</reference>
<feature type="coiled-coil region" evidence="8">
    <location>
        <begin position="393"/>
        <end position="420"/>
    </location>
</feature>
<dbReference type="GO" id="GO:0005759">
    <property type="term" value="C:mitochondrial matrix"/>
    <property type="evidence" value="ECO:0007669"/>
    <property type="project" value="TreeGrafter"/>
</dbReference>
<evidence type="ECO:0000313" key="10">
    <source>
        <dbReference type="Proteomes" id="UP000801428"/>
    </source>
</evidence>
<evidence type="ECO:0000256" key="5">
    <source>
        <dbReference type="ARBA" id="ARBA00022884"/>
    </source>
</evidence>
<dbReference type="GO" id="GO:0034246">
    <property type="term" value="F:mitochondrial transcription factor activity"/>
    <property type="evidence" value="ECO:0007669"/>
    <property type="project" value="TreeGrafter"/>
</dbReference>
<organism evidence="9 10">
    <name type="scientific">Curvularia kusanoi</name>
    <name type="common">Cochliobolus kusanoi</name>
    <dbReference type="NCBI Taxonomy" id="90978"/>
    <lineage>
        <taxon>Eukaryota</taxon>
        <taxon>Fungi</taxon>
        <taxon>Dikarya</taxon>
        <taxon>Ascomycota</taxon>
        <taxon>Pezizomycotina</taxon>
        <taxon>Dothideomycetes</taxon>
        <taxon>Pleosporomycetidae</taxon>
        <taxon>Pleosporales</taxon>
        <taxon>Pleosporineae</taxon>
        <taxon>Pleosporaceae</taxon>
        <taxon>Curvularia</taxon>
    </lineage>
</organism>